<protein>
    <submittedName>
        <fullName evidence="4">HAD-superfamily subfamily IB hydrolase, TIGR01490</fullName>
    </submittedName>
</protein>
<reference evidence="4 5" key="1">
    <citation type="journal article" date="2012" name="Stand. Genomic Sci.">
        <title>Complete genome sequence of Marinomonas posidonica type strain (IVIA-Po-181(T)).</title>
        <authorList>
            <person name="Lucas-Elio P."/>
            <person name="Goodwin L."/>
            <person name="Woyke T."/>
            <person name="Pitluck S."/>
            <person name="Nolan M."/>
            <person name="Kyrpides N.C."/>
            <person name="Detter J.C."/>
            <person name="Copeland A."/>
            <person name="Lu M."/>
            <person name="Bruce D."/>
            <person name="Detter C."/>
            <person name="Tapia R."/>
            <person name="Han S."/>
            <person name="Land M.L."/>
            <person name="Ivanova N."/>
            <person name="Mikhailova N."/>
            <person name="Johnston A.W."/>
            <person name="Sanchez-Amat A."/>
        </authorList>
    </citation>
    <scope>NUCLEOTIDE SEQUENCE [LARGE SCALE GENOMIC DNA]</scope>
    <source>
        <strain evidence="5">CECT 7376 / NCIMB 14433 / IVIA-Po-181</strain>
    </source>
</reference>
<dbReference type="CDD" id="cd02612">
    <property type="entry name" value="HAD_PGPPase"/>
    <property type="match status" value="1"/>
</dbReference>
<name>F6CSX9_MARPP</name>
<evidence type="ECO:0000256" key="3">
    <source>
        <dbReference type="ARBA" id="ARBA00022842"/>
    </source>
</evidence>
<gene>
    <name evidence="4" type="ordered locus">Mar181_0919</name>
</gene>
<dbReference type="Gene3D" id="1.20.1440.100">
    <property type="entry name" value="SG protein - dephosphorylation function"/>
    <property type="match status" value="1"/>
</dbReference>
<dbReference type="RefSeq" id="WP_013795445.1">
    <property type="nucleotide sequence ID" value="NC_015559.1"/>
</dbReference>
<keyword evidence="5" id="KW-1185">Reference proteome</keyword>
<keyword evidence="2 4" id="KW-0378">Hydrolase</keyword>
<organism evidence="4 5">
    <name type="scientific">Marinomonas posidonica (strain CECT 7376 / NCIMB 14433 / IVIA-Po-181)</name>
    <dbReference type="NCBI Taxonomy" id="491952"/>
    <lineage>
        <taxon>Bacteria</taxon>
        <taxon>Pseudomonadati</taxon>
        <taxon>Pseudomonadota</taxon>
        <taxon>Gammaproteobacteria</taxon>
        <taxon>Oceanospirillales</taxon>
        <taxon>Oceanospirillaceae</taxon>
        <taxon>Marinomonas</taxon>
    </lineage>
</organism>
<accession>F6CSX9</accession>
<dbReference type="SUPFAM" id="SSF56784">
    <property type="entry name" value="HAD-like"/>
    <property type="match status" value="1"/>
</dbReference>
<dbReference type="PANTHER" id="PTHR43344:SF13">
    <property type="entry name" value="PHOSPHATASE RV3661-RELATED"/>
    <property type="match status" value="1"/>
</dbReference>
<keyword evidence="1" id="KW-0479">Metal-binding</keyword>
<dbReference type="HOGENOM" id="CLU_052657_1_1_6"/>
<dbReference type="KEGG" id="mpc:Mar181_0919"/>
<dbReference type="InterPro" id="IPR050582">
    <property type="entry name" value="HAD-like_SerB"/>
</dbReference>
<dbReference type="NCBIfam" id="TIGR01490">
    <property type="entry name" value="HAD-SF-IB-hyp1"/>
    <property type="match status" value="1"/>
</dbReference>
<sequence length="218" mass="24168">MALAFFDLDNTLVAGDTAQAFSEYIAAHDELSTPDDFLPKNLAYMEEYDAGTLDLATYMRYTLSPLCHLTSDQVEALIRNFIQDVIIKMALPKARILLQKHHDAGDQVIIISATGIHLVAPIADYLGVKHALGVDIDILDGKITGELIGVPTFREGKVARALTWAEQHGESMVGSYFYSDSHNDLPLLEKVSHPIAVDPDPILEKIAQQRQWNILSLR</sequence>
<evidence type="ECO:0000256" key="1">
    <source>
        <dbReference type="ARBA" id="ARBA00022723"/>
    </source>
</evidence>
<dbReference type="NCBIfam" id="TIGR01488">
    <property type="entry name" value="HAD-SF-IB"/>
    <property type="match status" value="1"/>
</dbReference>
<dbReference type="Gene3D" id="3.40.50.1000">
    <property type="entry name" value="HAD superfamily/HAD-like"/>
    <property type="match status" value="1"/>
</dbReference>
<proteinExistence type="predicted"/>
<evidence type="ECO:0000313" key="4">
    <source>
        <dbReference type="EMBL" id="AEF53969.1"/>
    </source>
</evidence>
<dbReference type="Pfam" id="PF12710">
    <property type="entry name" value="HAD"/>
    <property type="match status" value="1"/>
</dbReference>
<dbReference type="InterPro" id="IPR023214">
    <property type="entry name" value="HAD_sf"/>
</dbReference>
<keyword evidence="3" id="KW-0460">Magnesium</keyword>
<evidence type="ECO:0000256" key="2">
    <source>
        <dbReference type="ARBA" id="ARBA00022801"/>
    </source>
</evidence>
<dbReference type="Proteomes" id="UP000009230">
    <property type="component" value="Chromosome"/>
</dbReference>
<dbReference type="InterPro" id="IPR006385">
    <property type="entry name" value="HAD_hydro_SerB1"/>
</dbReference>
<dbReference type="GO" id="GO:0046872">
    <property type="term" value="F:metal ion binding"/>
    <property type="evidence" value="ECO:0007669"/>
    <property type="project" value="UniProtKB-KW"/>
</dbReference>
<evidence type="ECO:0000313" key="5">
    <source>
        <dbReference type="Proteomes" id="UP000009230"/>
    </source>
</evidence>
<dbReference type="eggNOG" id="COG0560">
    <property type="taxonomic scope" value="Bacteria"/>
</dbReference>
<dbReference type="EMBL" id="CP002771">
    <property type="protein sequence ID" value="AEF53969.1"/>
    <property type="molecule type" value="Genomic_DNA"/>
</dbReference>
<dbReference type="AlphaFoldDB" id="F6CSX9"/>
<dbReference type="OrthoDB" id="9784466at2"/>
<dbReference type="STRING" id="491952.Mar181_0919"/>
<dbReference type="PANTHER" id="PTHR43344">
    <property type="entry name" value="PHOSPHOSERINE PHOSPHATASE"/>
    <property type="match status" value="1"/>
</dbReference>
<dbReference type="GO" id="GO:0016787">
    <property type="term" value="F:hydrolase activity"/>
    <property type="evidence" value="ECO:0007669"/>
    <property type="project" value="UniProtKB-KW"/>
</dbReference>
<dbReference type="InterPro" id="IPR036412">
    <property type="entry name" value="HAD-like_sf"/>
</dbReference>